<sequence>MTDTVATRAPDAGRPRSAPTREQLAAWRAFLRAHASITRLLEAELLAEQQLPLASYDVLVQLAEAPDRRLRMTELADAVLLSRSGVTRLVDRLEKGGLVARCPVESDGRGVAARLTDAGLDRLRTASRTHLRGVAHHFVNRLDEADLRMLERISNRLV</sequence>
<evidence type="ECO:0000259" key="1">
    <source>
        <dbReference type="PROSITE" id="PS50995"/>
    </source>
</evidence>
<dbReference type="PANTHER" id="PTHR33164:SF99">
    <property type="entry name" value="MARR FAMILY REGULATORY PROTEIN"/>
    <property type="match status" value="1"/>
</dbReference>
<dbReference type="EMBL" id="VIWU01000001">
    <property type="protein sequence ID" value="TWF76350.1"/>
    <property type="molecule type" value="Genomic_DNA"/>
</dbReference>
<dbReference type="PROSITE" id="PS50995">
    <property type="entry name" value="HTH_MARR_2"/>
    <property type="match status" value="1"/>
</dbReference>
<dbReference type="InterPro" id="IPR039422">
    <property type="entry name" value="MarR/SlyA-like"/>
</dbReference>
<accession>A0A561SNB8</accession>
<organism evidence="2 3">
    <name type="scientific">Pseudonocardia hierapolitana</name>
    <dbReference type="NCBI Taxonomy" id="1128676"/>
    <lineage>
        <taxon>Bacteria</taxon>
        <taxon>Bacillati</taxon>
        <taxon>Actinomycetota</taxon>
        <taxon>Actinomycetes</taxon>
        <taxon>Pseudonocardiales</taxon>
        <taxon>Pseudonocardiaceae</taxon>
        <taxon>Pseudonocardia</taxon>
    </lineage>
</organism>
<dbReference type="SUPFAM" id="SSF46785">
    <property type="entry name" value="Winged helix' DNA-binding domain"/>
    <property type="match status" value="1"/>
</dbReference>
<comment type="caution">
    <text evidence="2">The sequence shown here is derived from an EMBL/GenBank/DDBJ whole genome shotgun (WGS) entry which is preliminary data.</text>
</comment>
<dbReference type="InterPro" id="IPR000835">
    <property type="entry name" value="HTH_MarR-typ"/>
</dbReference>
<dbReference type="GO" id="GO:0003700">
    <property type="term" value="F:DNA-binding transcription factor activity"/>
    <property type="evidence" value="ECO:0007669"/>
    <property type="project" value="InterPro"/>
</dbReference>
<dbReference type="Proteomes" id="UP000321261">
    <property type="component" value="Unassembled WGS sequence"/>
</dbReference>
<proteinExistence type="predicted"/>
<dbReference type="Pfam" id="PF12802">
    <property type="entry name" value="MarR_2"/>
    <property type="match status" value="1"/>
</dbReference>
<dbReference type="AlphaFoldDB" id="A0A561SNB8"/>
<dbReference type="InterPro" id="IPR036390">
    <property type="entry name" value="WH_DNA-bd_sf"/>
</dbReference>
<dbReference type="SMART" id="SM00347">
    <property type="entry name" value="HTH_MARR"/>
    <property type="match status" value="1"/>
</dbReference>
<dbReference type="PRINTS" id="PR00598">
    <property type="entry name" value="HTHMARR"/>
</dbReference>
<dbReference type="InterPro" id="IPR036388">
    <property type="entry name" value="WH-like_DNA-bd_sf"/>
</dbReference>
<evidence type="ECO:0000313" key="3">
    <source>
        <dbReference type="Proteomes" id="UP000321261"/>
    </source>
</evidence>
<evidence type="ECO:0000313" key="2">
    <source>
        <dbReference type="EMBL" id="TWF76350.1"/>
    </source>
</evidence>
<dbReference type="PANTHER" id="PTHR33164">
    <property type="entry name" value="TRANSCRIPTIONAL REGULATOR, MARR FAMILY"/>
    <property type="match status" value="1"/>
</dbReference>
<keyword evidence="3" id="KW-1185">Reference proteome</keyword>
<feature type="domain" description="HTH marR-type" evidence="1">
    <location>
        <begin position="23"/>
        <end position="158"/>
    </location>
</feature>
<reference evidence="2 3" key="1">
    <citation type="submission" date="2019-06" db="EMBL/GenBank/DDBJ databases">
        <title>Sequencing the genomes of 1000 actinobacteria strains.</title>
        <authorList>
            <person name="Klenk H.-P."/>
        </authorList>
    </citation>
    <scope>NUCLEOTIDE SEQUENCE [LARGE SCALE GENOMIC DNA]</scope>
    <source>
        <strain evidence="2 3">DSM 45671</strain>
    </source>
</reference>
<dbReference type="GO" id="GO:0006950">
    <property type="term" value="P:response to stress"/>
    <property type="evidence" value="ECO:0007669"/>
    <property type="project" value="TreeGrafter"/>
</dbReference>
<dbReference type="RefSeq" id="WP_246170308.1">
    <property type="nucleotide sequence ID" value="NZ_VIWU01000001.1"/>
</dbReference>
<gene>
    <name evidence="2" type="ORF">FHX44_112240</name>
</gene>
<dbReference type="Gene3D" id="1.10.10.10">
    <property type="entry name" value="Winged helix-like DNA-binding domain superfamily/Winged helix DNA-binding domain"/>
    <property type="match status" value="1"/>
</dbReference>
<name>A0A561SNB8_9PSEU</name>
<protein>
    <submittedName>
        <fullName evidence="2">MarR family transcriptional regulator</fullName>
    </submittedName>
</protein>